<evidence type="ECO:0000256" key="7">
    <source>
        <dbReference type="ARBA" id="ARBA00022777"/>
    </source>
</evidence>
<feature type="domain" description="Histidine kinase" evidence="16">
    <location>
        <begin position="528"/>
        <end position="747"/>
    </location>
</feature>
<evidence type="ECO:0000259" key="16">
    <source>
        <dbReference type="PROSITE" id="PS50109"/>
    </source>
</evidence>
<dbReference type="HOGENOM" id="CLU_000445_114_62_3"/>
<evidence type="ECO:0000313" key="20">
    <source>
        <dbReference type="Proteomes" id="UP000010474"/>
    </source>
</evidence>
<dbReference type="InterPro" id="IPR003018">
    <property type="entry name" value="GAF"/>
</dbReference>
<dbReference type="PROSITE" id="PS50839">
    <property type="entry name" value="CHASE"/>
    <property type="match status" value="1"/>
</dbReference>
<dbReference type="CDD" id="cd17546">
    <property type="entry name" value="REC_hyHK_CKI1_RcsC-like"/>
    <property type="match status" value="2"/>
</dbReference>
<dbReference type="InterPro" id="IPR003661">
    <property type="entry name" value="HisK_dim/P_dom"/>
</dbReference>
<keyword evidence="15" id="KW-1133">Transmembrane helix</keyword>
<dbReference type="SUPFAM" id="SSF55874">
    <property type="entry name" value="ATPase domain of HSP90 chaperone/DNA topoisomerase II/histidine kinase"/>
    <property type="match status" value="1"/>
</dbReference>
<dbReference type="SMART" id="SM00388">
    <property type="entry name" value="HisKA"/>
    <property type="match status" value="1"/>
</dbReference>
<organism evidence="19 20">
    <name type="scientific">Anabaena cylindrica (strain ATCC 27899 / PCC 7122)</name>
    <dbReference type="NCBI Taxonomy" id="272123"/>
    <lineage>
        <taxon>Bacteria</taxon>
        <taxon>Bacillati</taxon>
        <taxon>Cyanobacteriota</taxon>
        <taxon>Cyanophyceae</taxon>
        <taxon>Nostocales</taxon>
        <taxon>Nostocaceae</taxon>
        <taxon>Anabaena</taxon>
    </lineage>
</organism>
<dbReference type="FunFam" id="1.10.287.130:FF:000002">
    <property type="entry name" value="Two-component osmosensing histidine kinase"/>
    <property type="match status" value="1"/>
</dbReference>
<evidence type="ECO:0000259" key="17">
    <source>
        <dbReference type="PROSITE" id="PS50110"/>
    </source>
</evidence>
<protein>
    <recommendedName>
        <fullName evidence="12">Circadian input-output histidine kinase CikA</fullName>
        <ecNumber evidence="3">2.7.13.3</ecNumber>
    </recommendedName>
    <alternativeName>
        <fullName evidence="11">Sensory/regulatory protein RpfC</fullName>
    </alternativeName>
</protein>
<dbReference type="CDD" id="cd16922">
    <property type="entry name" value="HATPase_EvgS-ArcB-TorS-like"/>
    <property type="match status" value="1"/>
</dbReference>
<feature type="domain" description="CHASE" evidence="18">
    <location>
        <begin position="114"/>
        <end position="207"/>
    </location>
</feature>
<keyword evidence="14" id="KW-0175">Coiled coil</keyword>
<proteinExistence type="inferred from homology"/>
<evidence type="ECO:0000256" key="2">
    <source>
        <dbReference type="ARBA" id="ARBA00006402"/>
    </source>
</evidence>
<dbReference type="InterPro" id="IPR036890">
    <property type="entry name" value="HATPase_C_sf"/>
</dbReference>
<name>K9ZMI9_ANACC</name>
<dbReference type="KEGG" id="acy:Anacy_4174"/>
<feature type="coiled-coil region" evidence="14">
    <location>
        <begin position="301"/>
        <end position="328"/>
    </location>
</feature>
<keyword evidence="6" id="KW-0547">Nucleotide-binding</keyword>
<evidence type="ECO:0000256" key="14">
    <source>
        <dbReference type="SAM" id="Coils"/>
    </source>
</evidence>
<dbReference type="Pfam" id="PF00512">
    <property type="entry name" value="HisKA"/>
    <property type="match status" value="1"/>
</dbReference>
<sequence>MNTLHKINKLKIVNFFSNHKFLPLLMGSLVLIIVTILWYRLSIAEEIHIKHLIQQQAISIKIELTNELNHRIMELQRMGKRWGKSGGNPYTAWEADAKNSMEDFAGYQAIAWVDKSYQIRWIVPKLENKSDKNFDLKQELKSKTILEIAPNDGQIKVVDIVKMSQNGKEFLVYIPLFIENKFDGFILGIFQNKPLLDAILKLPNNYQIEIFDGQKLLYSHGGRIKRSPWQQNIQVDSYSLNWQMIISPNPELLKNLRSPLPVFVLWAGIIVGVEMIFLTYFAQSTLKNQIETTLKVRTKSVDKAEADLKEKNESVQAQEVLKQQLQRTLLLKKITAEIRQSLNVKEIFETSATEIGQAFKADRCLIHSYINNPIPRIPLVAEYVIPNYSSMLEMEIPLEGNSHVVNIIAQDQAIASSNVYTDPLLQTTAPLCQAIGLKSMLAIRTSYQGQLNGVIGLHQCSYFRQWTPEEIELLEAVAAQLGIALAQAHLLEQETRQREELTLKNSALEQAKHAAEAANRAKSDFLAMMSHEIRTPMNAVIGMTGVLLDTNLTVQQQDFVETIRNSGESLLTIINDILDFSKIESGKLELEEQSFELRNCVERVLDTLAPKAAEKDIELAYLINSQVPAKIIGDLTRVRQILMNLVSNAIKFTKKGEVILSVHAKPIANTVAESHPSPKTYEILFAIKDTGIGIPANKMNLLFQPFSQADSSTTRKYGGTGLGLVISKRLSEMMGGTLWVESQGSIGGNPSSRWQDEFLISCLPFDQGSTFSFTITVPEDINSNLDSEELSTDSAQLTGKRLLIVDDNPAHCQILSLQARSWNMQIYAVTSAQQALEQIRQGVEFDIAILDLNMPEMDGVTLAQEIRKQSNCKTIPLVILTSLTKAEISQEYSDIKIAAYLTKPVKQSQLYDALAHVFGNQPIKAIISPTQIPEIDFHLAEKLPLRILLAEDTVVNQKVALLMLKKIGYRADVAANGLEVLTALQRQSYDVVLMDVQMPEMDGLETTQIICQGWEASQRPYIIAMTANAMQGDREICLAAGMDDYISKPVQIVDLFHALSRYGKQKIGG</sequence>
<dbReference type="SMART" id="SM00387">
    <property type="entry name" value="HATPase_c"/>
    <property type="match status" value="1"/>
</dbReference>
<feature type="modified residue" description="4-aspartylphosphate" evidence="13">
    <location>
        <position position="851"/>
    </location>
</feature>
<dbReference type="eggNOG" id="COG0784">
    <property type="taxonomic scope" value="Bacteria"/>
</dbReference>
<evidence type="ECO:0000256" key="3">
    <source>
        <dbReference type="ARBA" id="ARBA00012438"/>
    </source>
</evidence>
<gene>
    <name evidence="19" type="ordered locus">Anacy_4174</name>
</gene>
<dbReference type="SUPFAM" id="SSF47384">
    <property type="entry name" value="Homodimeric domain of signal transducing histidine kinase"/>
    <property type="match status" value="1"/>
</dbReference>
<dbReference type="Pfam" id="PF00072">
    <property type="entry name" value="Response_reg"/>
    <property type="match status" value="2"/>
</dbReference>
<keyword evidence="9" id="KW-0902">Two-component regulatory system</keyword>
<feature type="domain" description="Response regulatory" evidence="17">
    <location>
        <begin position="801"/>
        <end position="918"/>
    </location>
</feature>
<dbReference type="eggNOG" id="COG2205">
    <property type="taxonomic scope" value="Bacteria"/>
</dbReference>
<dbReference type="SUPFAM" id="SSF55781">
    <property type="entry name" value="GAF domain-like"/>
    <property type="match status" value="1"/>
</dbReference>
<dbReference type="PRINTS" id="PR00344">
    <property type="entry name" value="BCTRLSENSOR"/>
</dbReference>
<dbReference type="RefSeq" id="WP_015216157.1">
    <property type="nucleotide sequence ID" value="NC_019771.1"/>
</dbReference>
<dbReference type="GO" id="GO:0000155">
    <property type="term" value="F:phosphorelay sensor kinase activity"/>
    <property type="evidence" value="ECO:0007669"/>
    <property type="project" value="InterPro"/>
</dbReference>
<dbReference type="PATRIC" id="fig|272123.3.peg.4530"/>
<dbReference type="InterPro" id="IPR001789">
    <property type="entry name" value="Sig_transdc_resp-reg_receiver"/>
</dbReference>
<feature type="domain" description="Response regulatory" evidence="17">
    <location>
        <begin position="946"/>
        <end position="1063"/>
    </location>
</feature>
<dbReference type="InterPro" id="IPR029016">
    <property type="entry name" value="GAF-like_dom_sf"/>
</dbReference>
<dbReference type="EC" id="2.7.13.3" evidence="3"/>
<evidence type="ECO:0000256" key="13">
    <source>
        <dbReference type="PROSITE-ProRule" id="PRU00169"/>
    </source>
</evidence>
<keyword evidence="7 19" id="KW-0418">Kinase</keyword>
<feature type="transmembrane region" description="Helical" evidence="15">
    <location>
        <begin position="20"/>
        <end position="41"/>
    </location>
</feature>
<reference evidence="20" key="1">
    <citation type="journal article" date="2013" name="Proc. Natl. Acad. Sci. U.S.A.">
        <title>Improving the coverage of the cyanobacterial phylum using diversity-driven genome sequencing.</title>
        <authorList>
            <person name="Shih P.M."/>
            <person name="Wu D."/>
            <person name="Latifi A."/>
            <person name="Axen S.D."/>
            <person name="Fewer D.P."/>
            <person name="Talla E."/>
            <person name="Calteau A."/>
            <person name="Cai F."/>
            <person name="Tandeau de Marsac N."/>
            <person name="Rippka R."/>
            <person name="Herdman M."/>
            <person name="Sivonen K."/>
            <person name="Coursin T."/>
            <person name="Laurent T."/>
            <person name="Goodwin L."/>
            <person name="Nolan M."/>
            <person name="Davenport K.W."/>
            <person name="Han C.S."/>
            <person name="Rubin E.M."/>
            <person name="Eisen J.A."/>
            <person name="Woyke T."/>
            <person name="Gugger M."/>
            <person name="Kerfeld C.A."/>
        </authorList>
    </citation>
    <scope>NUCLEOTIDE SEQUENCE [LARGE SCALE GENOMIC DNA]</scope>
    <source>
        <strain evidence="20">ATCC 27899 / PCC 7122</strain>
    </source>
</reference>
<dbReference type="InterPro" id="IPR004358">
    <property type="entry name" value="Sig_transdc_His_kin-like_C"/>
</dbReference>
<dbReference type="OrthoDB" id="5389090at2"/>
<evidence type="ECO:0000256" key="11">
    <source>
        <dbReference type="ARBA" id="ARBA00068150"/>
    </source>
</evidence>
<dbReference type="SMART" id="SM00448">
    <property type="entry name" value="REC"/>
    <property type="match status" value="2"/>
</dbReference>
<dbReference type="STRING" id="272123.Anacy_4174"/>
<dbReference type="InterPro" id="IPR036097">
    <property type="entry name" value="HisK_dim/P_sf"/>
</dbReference>
<keyword evidence="5" id="KW-0808">Transferase</keyword>
<dbReference type="InterPro" id="IPR005467">
    <property type="entry name" value="His_kinase_dom"/>
</dbReference>
<evidence type="ECO:0000256" key="12">
    <source>
        <dbReference type="ARBA" id="ARBA00074306"/>
    </source>
</evidence>
<evidence type="ECO:0000259" key="18">
    <source>
        <dbReference type="PROSITE" id="PS50839"/>
    </source>
</evidence>
<dbReference type="CDD" id="cd00082">
    <property type="entry name" value="HisKA"/>
    <property type="match status" value="1"/>
</dbReference>
<keyword evidence="8" id="KW-0067">ATP-binding</keyword>
<evidence type="ECO:0000256" key="1">
    <source>
        <dbReference type="ARBA" id="ARBA00000085"/>
    </source>
</evidence>
<dbReference type="SMART" id="SM00065">
    <property type="entry name" value="GAF"/>
    <property type="match status" value="1"/>
</dbReference>
<keyword evidence="15" id="KW-0472">Membrane</keyword>
<comment type="similarity">
    <text evidence="2">In the N-terminal section; belongs to the phytochrome family.</text>
</comment>
<keyword evidence="20" id="KW-1185">Reference proteome</keyword>
<accession>K9ZMI9</accession>
<evidence type="ECO:0000256" key="4">
    <source>
        <dbReference type="ARBA" id="ARBA00022553"/>
    </source>
</evidence>
<comment type="catalytic activity">
    <reaction evidence="1">
        <text>ATP + protein L-histidine = ADP + protein N-phospho-L-histidine.</text>
        <dbReference type="EC" id="2.7.13.3"/>
    </reaction>
</comment>
<dbReference type="Pfam" id="PF01590">
    <property type="entry name" value="GAF"/>
    <property type="match status" value="1"/>
</dbReference>
<dbReference type="Gene3D" id="3.30.565.10">
    <property type="entry name" value="Histidine kinase-like ATPase, C-terminal domain"/>
    <property type="match status" value="1"/>
</dbReference>
<dbReference type="AlphaFoldDB" id="K9ZMI9"/>
<evidence type="ECO:0000313" key="19">
    <source>
        <dbReference type="EMBL" id="AFZ59540.1"/>
    </source>
</evidence>
<dbReference type="Gene3D" id="3.40.50.2300">
    <property type="match status" value="2"/>
</dbReference>
<dbReference type="Pfam" id="PF02518">
    <property type="entry name" value="HATPase_c"/>
    <property type="match status" value="1"/>
</dbReference>
<evidence type="ECO:0000256" key="6">
    <source>
        <dbReference type="ARBA" id="ARBA00022741"/>
    </source>
</evidence>
<feature type="modified residue" description="4-aspartylphosphate" evidence="13">
    <location>
        <position position="995"/>
    </location>
</feature>
<dbReference type="Gene3D" id="3.30.450.40">
    <property type="match status" value="1"/>
</dbReference>
<dbReference type="FunFam" id="3.30.565.10:FF:000010">
    <property type="entry name" value="Sensor histidine kinase RcsC"/>
    <property type="match status" value="1"/>
</dbReference>
<dbReference type="EMBL" id="CP003659">
    <property type="protein sequence ID" value="AFZ59540.1"/>
    <property type="molecule type" value="Genomic_DNA"/>
</dbReference>
<dbReference type="Proteomes" id="UP000010474">
    <property type="component" value="Chromosome"/>
</dbReference>
<evidence type="ECO:0000256" key="9">
    <source>
        <dbReference type="ARBA" id="ARBA00023012"/>
    </source>
</evidence>
<dbReference type="InterPro" id="IPR006189">
    <property type="entry name" value="CHASE_dom"/>
</dbReference>
<dbReference type="SUPFAM" id="SSF52172">
    <property type="entry name" value="CheY-like"/>
    <property type="match status" value="2"/>
</dbReference>
<evidence type="ECO:0000256" key="10">
    <source>
        <dbReference type="ARBA" id="ARBA00064003"/>
    </source>
</evidence>
<dbReference type="PROSITE" id="PS50109">
    <property type="entry name" value="HIS_KIN"/>
    <property type="match status" value="1"/>
</dbReference>
<keyword evidence="15" id="KW-0812">Transmembrane</keyword>
<comment type="subunit">
    <text evidence="10">At low DSF concentrations, interacts with RpfF.</text>
</comment>
<keyword evidence="4 13" id="KW-0597">Phosphoprotein</keyword>
<dbReference type="GO" id="GO:0005524">
    <property type="term" value="F:ATP binding"/>
    <property type="evidence" value="ECO:0007669"/>
    <property type="project" value="UniProtKB-KW"/>
</dbReference>
<evidence type="ECO:0000256" key="8">
    <source>
        <dbReference type="ARBA" id="ARBA00022840"/>
    </source>
</evidence>
<evidence type="ECO:0000256" key="15">
    <source>
        <dbReference type="SAM" id="Phobius"/>
    </source>
</evidence>
<dbReference type="PANTHER" id="PTHR45339">
    <property type="entry name" value="HYBRID SIGNAL TRANSDUCTION HISTIDINE KINASE J"/>
    <property type="match status" value="1"/>
</dbReference>
<dbReference type="InterPro" id="IPR011006">
    <property type="entry name" value="CheY-like_superfamily"/>
</dbReference>
<dbReference type="PROSITE" id="PS50110">
    <property type="entry name" value="RESPONSE_REGULATORY"/>
    <property type="match status" value="2"/>
</dbReference>
<dbReference type="SMART" id="SM01079">
    <property type="entry name" value="CHASE"/>
    <property type="match status" value="1"/>
</dbReference>
<evidence type="ECO:0000256" key="5">
    <source>
        <dbReference type="ARBA" id="ARBA00022679"/>
    </source>
</evidence>
<feature type="coiled-coil region" evidence="14">
    <location>
        <begin position="491"/>
        <end position="518"/>
    </location>
</feature>
<dbReference type="PANTHER" id="PTHR45339:SF1">
    <property type="entry name" value="HYBRID SIGNAL TRANSDUCTION HISTIDINE KINASE J"/>
    <property type="match status" value="1"/>
</dbReference>
<dbReference type="Gene3D" id="1.10.287.130">
    <property type="match status" value="1"/>
</dbReference>
<dbReference type="eggNOG" id="COG3452">
    <property type="taxonomic scope" value="Bacteria"/>
</dbReference>
<dbReference type="InterPro" id="IPR003594">
    <property type="entry name" value="HATPase_dom"/>
</dbReference>